<dbReference type="OMA" id="YGETWEH"/>
<keyword evidence="1" id="KW-0175">Coiled coil</keyword>
<proteinExistence type="predicted"/>
<sequence>MTIEKKAKKKMEKELCEREVEIEKFKESAQKSATKMENLKESCREKDKQISHLEKKLNETMEESNANITEMKKIHKQSKDELQNCLDELKKTYQKLEAENKSQKMKLEFFERERESSVESDYVSGGRQSRLNGRLYSCSSLGSVGSVRTLSRRTVEPESKFSSGYRSPSIFSTSYYSSEPCSNLSRSPSQSQLTNERKISQLERQVASANTDAQILKREIEVYKSTLAENGKERDSLSQKIRTLNASIRELEQSLANEERKNHEWELRLKKTQNELANVRDKYEQAVRDGQTELLEERRKMRLKMDSFSKTNEIRKRDIREERIIEELQTELVNTRTQLNRALSQVSHLESINKSQGTYGETWEHQYRMAFLELQSLRDENASLKTKLRRQNREIELLKQQSEMGANVALLESKMGISNMNTTTTESSWN</sequence>
<evidence type="ECO:0000313" key="2">
    <source>
        <dbReference type="EMBL" id="VDN01228.1"/>
    </source>
</evidence>
<feature type="coiled-coil region" evidence="1">
    <location>
        <begin position="22"/>
        <end position="113"/>
    </location>
</feature>
<dbReference type="EMBL" id="UYYF01004278">
    <property type="protein sequence ID" value="VDN01228.1"/>
    <property type="molecule type" value="Genomic_DNA"/>
</dbReference>
<name>A0A0N5CV45_THECL</name>
<evidence type="ECO:0000313" key="4">
    <source>
        <dbReference type="WBParaSite" id="TCLT_0000416901-mRNA-1"/>
    </source>
</evidence>
<protein>
    <submittedName>
        <fullName evidence="4">Myosin_tail_1 domain-containing protein</fullName>
    </submittedName>
</protein>
<dbReference type="SUPFAM" id="SSF90257">
    <property type="entry name" value="Myosin rod fragments"/>
    <property type="match status" value="1"/>
</dbReference>
<feature type="coiled-coil region" evidence="1">
    <location>
        <begin position="199"/>
        <end position="289"/>
    </location>
</feature>
<evidence type="ECO:0000256" key="1">
    <source>
        <dbReference type="SAM" id="Coils"/>
    </source>
</evidence>
<keyword evidence="3" id="KW-1185">Reference proteome</keyword>
<dbReference type="AlphaFoldDB" id="A0A0N5CV45"/>
<dbReference type="OrthoDB" id="312459at2759"/>
<organism evidence="4">
    <name type="scientific">Thelazia callipaeda</name>
    <name type="common">Oriental eyeworm</name>
    <name type="synonym">Parasitic nematode</name>
    <dbReference type="NCBI Taxonomy" id="103827"/>
    <lineage>
        <taxon>Eukaryota</taxon>
        <taxon>Metazoa</taxon>
        <taxon>Ecdysozoa</taxon>
        <taxon>Nematoda</taxon>
        <taxon>Chromadorea</taxon>
        <taxon>Rhabditida</taxon>
        <taxon>Spirurina</taxon>
        <taxon>Spiruromorpha</taxon>
        <taxon>Thelazioidea</taxon>
        <taxon>Thelaziidae</taxon>
        <taxon>Thelazia</taxon>
    </lineage>
</organism>
<gene>
    <name evidence="2" type="ORF">TCLT_LOCUS4158</name>
</gene>
<dbReference type="STRING" id="103827.A0A0N5CV45"/>
<reference evidence="2 3" key="2">
    <citation type="submission" date="2018-11" db="EMBL/GenBank/DDBJ databases">
        <authorList>
            <consortium name="Pathogen Informatics"/>
        </authorList>
    </citation>
    <scope>NUCLEOTIDE SEQUENCE [LARGE SCALE GENOMIC DNA]</scope>
</reference>
<accession>A0A0N5CV45</accession>
<dbReference type="Proteomes" id="UP000276776">
    <property type="component" value="Unassembled WGS sequence"/>
</dbReference>
<dbReference type="WBParaSite" id="TCLT_0000416901-mRNA-1">
    <property type="protein sequence ID" value="TCLT_0000416901-mRNA-1"/>
    <property type="gene ID" value="TCLT_0000416901"/>
</dbReference>
<reference evidence="4" key="1">
    <citation type="submission" date="2017-02" db="UniProtKB">
        <authorList>
            <consortium name="WormBaseParasite"/>
        </authorList>
    </citation>
    <scope>IDENTIFICATION</scope>
</reference>
<feature type="coiled-coil region" evidence="1">
    <location>
        <begin position="374"/>
        <end position="401"/>
    </location>
</feature>
<evidence type="ECO:0000313" key="3">
    <source>
        <dbReference type="Proteomes" id="UP000276776"/>
    </source>
</evidence>